<dbReference type="GO" id="GO:0042720">
    <property type="term" value="C:mitochondrial inner membrane peptidase complex"/>
    <property type="evidence" value="ECO:0000318"/>
    <property type="project" value="GO_Central"/>
</dbReference>
<dbReference type="InParanoid" id="B3RI75"/>
<evidence type="ECO:0000256" key="2">
    <source>
        <dbReference type="ARBA" id="ARBA00007066"/>
    </source>
</evidence>
<sequence length="172" mass="19601">MAHLQWKTYLKEFTFSGLMIFTVSYVGASTFRNYIGYISVIDGSSMTPTFNPSGKSEDYVFFSTWAIRHYEIKRGDVVAFTHPRKPATFLIKRVIALEGDRISTSSKYPCIIIPKGHCWVEGDGRNSLDSNIFGPIALGLIVGKASRIVWPYKRWKKVESFLPQTNLKSKNY</sequence>
<gene>
    <name evidence="14" type="ORF">TRIADDRAFT_52376</name>
</gene>
<keyword evidence="15" id="KW-1185">Reference proteome</keyword>
<evidence type="ECO:0000313" key="14">
    <source>
        <dbReference type="EMBL" id="EDV29703.1"/>
    </source>
</evidence>
<dbReference type="FunFam" id="2.10.109.10:FF:000005">
    <property type="entry name" value="Mitochondrial inner membrane protease subunit"/>
    <property type="match status" value="1"/>
</dbReference>
<evidence type="ECO:0000256" key="12">
    <source>
        <dbReference type="RuleBase" id="RU362041"/>
    </source>
</evidence>
<keyword evidence="10" id="KW-0472">Membrane</keyword>
<dbReference type="EMBL" id="DS985241">
    <property type="protein sequence ID" value="EDV29703.1"/>
    <property type="molecule type" value="Genomic_DNA"/>
</dbReference>
<evidence type="ECO:0000256" key="10">
    <source>
        <dbReference type="ARBA" id="ARBA00023136"/>
    </source>
</evidence>
<evidence type="ECO:0000256" key="4">
    <source>
        <dbReference type="ARBA" id="ARBA00022670"/>
    </source>
</evidence>
<dbReference type="InterPro" id="IPR019533">
    <property type="entry name" value="Peptidase_S26"/>
</dbReference>
<dbReference type="PANTHER" id="PTHR46041:SF2">
    <property type="entry name" value="MITOCHONDRIAL INNER MEMBRANE PROTEASE SUBUNIT 2"/>
    <property type="match status" value="1"/>
</dbReference>
<dbReference type="InterPro" id="IPR037730">
    <property type="entry name" value="IMP2"/>
</dbReference>
<feature type="active site" evidence="11">
    <location>
        <position position="92"/>
    </location>
</feature>
<protein>
    <recommendedName>
        <fullName evidence="12">Mitochondrial inner membrane protease subunit</fullName>
        <ecNumber evidence="12">3.4.21.-</ecNumber>
    </recommendedName>
</protein>
<dbReference type="STRING" id="10228.B3RI75"/>
<comment type="subunit">
    <text evidence="3">Heterodimer of 2 subunits, IMMPL1 and IMMPL2.</text>
</comment>
<evidence type="ECO:0000313" key="15">
    <source>
        <dbReference type="Proteomes" id="UP000009022"/>
    </source>
</evidence>
<feature type="domain" description="Peptidase S26" evidence="13">
    <location>
        <begin position="25"/>
        <end position="105"/>
    </location>
</feature>
<evidence type="ECO:0000256" key="1">
    <source>
        <dbReference type="ARBA" id="ARBA00004434"/>
    </source>
</evidence>
<dbReference type="OMA" id="YILWPPS"/>
<evidence type="ECO:0000256" key="8">
    <source>
        <dbReference type="ARBA" id="ARBA00022989"/>
    </source>
</evidence>
<dbReference type="PANTHER" id="PTHR46041">
    <property type="entry name" value="MITOCHONDRIAL INNER MEMBRANE PROTEASE SUBUNIT 2"/>
    <property type="match status" value="1"/>
</dbReference>
<dbReference type="eggNOG" id="KOG1568">
    <property type="taxonomic scope" value="Eukaryota"/>
</dbReference>
<dbReference type="KEGG" id="tad:TRIADDRAFT_52376"/>
<keyword evidence="9 12" id="KW-0496">Mitochondrion</keyword>
<dbReference type="OrthoDB" id="9996127at2759"/>
<feature type="domain" description="Peptidase S26" evidence="13">
    <location>
        <begin position="112"/>
        <end position="150"/>
    </location>
</feature>
<evidence type="ECO:0000256" key="5">
    <source>
        <dbReference type="ARBA" id="ARBA00022692"/>
    </source>
</evidence>
<evidence type="ECO:0000256" key="3">
    <source>
        <dbReference type="ARBA" id="ARBA00011805"/>
    </source>
</evidence>
<dbReference type="Gene3D" id="2.10.109.10">
    <property type="entry name" value="Umud Fragment, subunit A"/>
    <property type="match status" value="1"/>
</dbReference>
<dbReference type="InterPro" id="IPR000223">
    <property type="entry name" value="Pept_S26A_signal_pept_1"/>
</dbReference>
<evidence type="ECO:0000256" key="7">
    <source>
        <dbReference type="ARBA" id="ARBA00022801"/>
    </source>
</evidence>
<dbReference type="HOGENOM" id="CLU_028723_4_1_1"/>
<dbReference type="CTD" id="6749387"/>
<keyword evidence="4 12" id="KW-0645">Protease</keyword>
<dbReference type="InterPro" id="IPR036286">
    <property type="entry name" value="LexA/Signal_pep-like_sf"/>
</dbReference>
<dbReference type="EC" id="3.4.21.-" evidence="12"/>
<organism evidence="14 15">
    <name type="scientific">Trichoplax adhaerens</name>
    <name type="common">Trichoplax reptans</name>
    <dbReference type="NCBI Taxonomy" id="10228"/>
    <lineage>
        <taxon>Eukaryota</taxon>
        <taxon>Metazoa</taxon>
        <taxon>Placozoa</taxon>
        <taxon>Uniplacotomia</taxon>
        <taxon>Trichoplacea</taxon>
        <taxon>Trichoplacidae</taxon>
        <taxon>Trichoplax</taxon>
    </lineage>
</organism>
<dbReference type="RefSeq" id="XP_002108905.1">
    <property type="nucleotide sequence ID" value="XM_002108869.1"/>
</dbReference>
<dbReference type="SUPFAM" id="SSF51306">
    <property type="entry name" value="LexA/Signal peptidase"/>
    <property type="match status" value="1"/>
</dbReference>
<keyword evidence="8" id="KW-1133">Transmembrane helix</keyword>
<comment type="similarity">
    <text evidence="2">Belongs to the peptidase S26 family. IMP2 subfamily.</text>
</comment>
<dbReference type="GeneID" id="6749387"/>
<reference evidence="14 15" key="1">
    <citation type="journal article" date="2008" name="Nature">
        <title>The Trichoplax genome and the nature of placozoans.</title>
        <authorList>
            <person name="Srivastava M."/>
            <person name="Begovic E."/>
            <person name="Chapman J."/>
            <person name="Putnam N.H."/>
            <person name="Hellsten U."/>
            <person name="Kawashima T."/>
            <person name="Kuo A."/>
            <person name="Mitros T."/>
            <person name="Salamov A."/>
            <person name="Carpenter M.L."/>
            <person name="Signorovitch A.Y."/>
            <person name="Moreno M.A."/>
            <person name="Kamm K."/>
            <person name="Grimwood J."/>
            <person name="Schmutz J."/>
            <person name="Shapiro H."/>
            <person name="Grigoriev I.V."/>
            <person name="Buss L.W."/>
            <person name="Schierwater B."/>
            <person name="Dellaporta S.L."/>
            <person name="Rokhsar D.S."/>
        </authorList>
    </citation>
    <scope>NUCLEOTIDE SEQUENCE [LARGE SCALE GENOMIC DNA]</scope>
    <source>
        <strain evidence="14 15">Grell-BS-1999</strain>
    </source>
</reference>
<proteinExistence type="inferred from homology"/>
<dbReference type="CDD" id="cd06530">
    <property type="entry name" value="S26_SPase_I"/>
    <property type="match status" value="1"/>
</dbReference>
<dbReference type="FunCoup" id="B3RI75">
    <property type="interactions" value="1470"/>
</dbReference>
<evidence type="ECO:0000256" key="9">
    <source>
        <dbReference type="ARBA" id="ARBA00023128"/>
    </source>
</evidence>
<keyword evidence="5" id="KW-0812">Transmembrane</keyword>
<evidence type="ECO:0000259" key="13">
    <source>
        <dbReference type="Pfam" id="PF10502"/>
    </source>
</evidence>
<feature type="active site" evidence="11">
    <location>
        <position position="45"/>
    </location>
</feature>
<evidence type="ECO:0000256" key="6">
    <source>
        <dbReference type="ARBA" id="ARBA00022792"/>
    </source>
</evidence>
<dbReference type="GO" id="GO:0006465">
    <property type="term" value="P:signal peptide processing"/>
    <property type="evidence" value="ECO:0007669"/>
    <property type="project" value="InterPro"/>
</dbReference>
<dbReference type="Proteomes" id="UP000009022">
    <property type="component" value="Unassembled WGS sequence"/>
</dbReference>
<dbReference type="GO" id="GO:0004175">
    <property type="term" value="F:endopeptidase activity"/>
    <property type="evidence" value="ECO:0000318"/>
    <property type="project" value="GO_Central"/>
</dbReference>
<dbReference type="Pfam" id="PF10502">
    <property type="entry name" value="Peptidase_S26"/>
    <property type="match status" value="2"/>
</dbReference>
<keyword evidence="7 12" id="KW-0378">Hydrolase</keyword>
<keyword evidence="6 12" id="KW-0999">Mitochondrion inner membrane</keyword>
<evidence type="ECO:0000256" key="11">
    <source>
        <dbReference type="PIRSR" id="PIRSR600223-1"/>
    </source>
</evidence>
<dbReference type="NCBIfam" id="TIGR02227">
    <property type="entry name" value="sigpep_I_bact"/>
    <property type="match status" value="1"/>
</dbReference>
<dbReference type="PhylomeDB" id="B3RI75"/>
<dbReference type="GO" id="GO:0006627">
    <property type="term" value="P:protein processing involved in protein targeting to mitochondrion"/>
    <property type="evidence" value="ECO:0000318"/>
    <property type="project" value="GO_Central"/>
</dbReference>
<accession>B3RI75</accession>
<comment type="subcellular location">
    <subcellularLocation>
        <location evidence="1">Mitochondrion inner membrane</location>
        <topology evidence="1">Single-pass membrane protein</topology>
    </subcellularLocation>
</comment>
<dbReference type="GO" id="GO:0004252">
    <property type="term" value="F:serine-type endopeptidase activity"/>
    <property type="evidence" value="ECO:0007669"/>
    <property type="project" value="InterPro"/>
</dbReference>
<dbReference type="AlphaFoldDB" id="B3RI75"/>
<dbReference type="PRINTS" id="PR00727">
    <property type="entry name" value="LEADERPTASE"/>
</dbReference>
<name>B3RI75_TRIAD</name>